<keyword evidence="4" id="KW-1185">Reference proteome</keyword>
<organism evidence="3 4">
    <name type="scientific">Acinetobacter piscicola</name>
    <dbReference type="NCBI Taxonomy" id="2006115"/>
    <lineage>
        <taxon>Bacteria</taxon>
        <taxon>Pseudomonadati</taxon>
        <taxon>Pseudomonadota</taxon>
        <taxon>Gammaproteobacteria</taxon>
        <taxon>Moraxellales</taxon>
        <taxon>Moraxellaceae</taxon>
        <taxon>Acinetobacter</taxon>
    </lineage>
</organism>
<reference evidence="3 4" key="1">
    <citation type="submission" date="2020-02" db="EMBL/GenBank/DDBJ databases">
        <title>Tigecycline-resistant Acinetobacter species from pigs and migratory birds.</title>
        <authorList>
            <person name="Chen C."/>
            <person name="Sun J."/>
            <person name="Liao X.-P."/>
            <person name="Liu Y.-H."/>
        </authorList>
    </citation>
    <scope>NUCLEOTIDE SEQUENCE [LARGE SCALE GENOMIC DNA]</scope>
    <source>
        <strain evidence="3 4">YH12207_T</strain>
    </source>
</reference>
<dbReference type="InterPro" id="IPR012791">
    <property type="entry name" value="3-oxoacid_CoA-transf_B"/>
</dbReference>
<dbReference type="GO" id="GO:0008410">
    <property type="term" value="F:CoA-transferase activity"/>
    <property type="evidence" value="ECO:0007669"/>
    <property type="project" value="InterPro"/>
</dbReference>
<comment type="similarity">
    <text evidence="1">Belongs to the 3-oxoacid CoA-transferase subunit B family.</text>
</comment>
<dbReference type="EMBL" id="CP048659">
    <property type="protein sequence ID" value="QOW46153.1"/>
    <property type="molecule type" value="Genomic_DNA"/>
</dbReference>
<keyword evidence="2 3" id="KW-0808">Transferase</keyword>
<dbReference type="InterPro" id="IPR004164">
    <property type="entry name" value="CoA_transf_AS"/>
</dbReference>
<dbReference type="RefSeq" id="WP_130073562.1">
    <property type="nucleotide sequence ID" value="NZ_CP048659.1"/>
</dbReference>
<dbReference type="OrthoDB" id="9778604at2"/>
<evidence type="ECO:0000256" key="1">
    <source>
        <dbReference type="ARBA" id="ARBA00007047"/>
    </source>
</evidence>
<dbReference type="PROSITE" id="PS01274">
    <property type="entry name" value="COA_TRANSF_2"/>
    <property type="match status" value="1"/>
</dbReference>
<dbReference type="InterPro" id="IPR037171">
    <property type="entry name" value="NagB/RpiA_transferase-like"/>
</dbReference>
<evidence type="ECO:0000256" key="2">
    <source>
        <dbReference type="ARBA" id="ARBA00022679"/>
    </source>
</evidence>
<dbReference type="InterPro" id="IPR004165">
    <property type="entry name" value="CoA_trans_fam_I"/>
</dbReference>
<evidence type="ECO:0000313" key="4">
    <source>
        <dbReference type="Proteomes" id="UP000593966"/>
    </source>
</evidence>
<accession>A0A4V1W1K2</accession>
<dbReference type="PANTHER" id="PTHR13707">
    <property type="entry name" value="KETOACID-COENZYME A TRANSFERASE"/>
    <property type="match status" value="1"/>
</dbReference>
<sequence length="217" mass="23166">MAWTQEQMAQRAAQELNDGDYVNLGIGLPTLVANYIDPELHIWLQSENGLLGIGEFPLEHEVDADLINAGKQTVTTKSGASFFSSSDSFAMIRGGHVDVAILGAMQVSKNGDIANWMIPGQKVKGMGGAMDLVAGAKKIVVMMQHCNKHGEAKILEQCTLPLTGQGVVSRIISNYGVFDIIENTVHIVELAPDISLEAVIQATGTTLIHAEIAEDAA</sequence>
<dbReference type="Pfam" id="PF01144">
    <property type="entry name" value="CoA_trans"/>
    <property type="match status" value="1"/>
</dbReference>
<dbReference type="SMART" id="SM00882">
    <property type="entry name" value="CoA_trans"/>
    <property type="match status" value="1"/>
</dbReference>
<dbReference type="NCBIfam" id="TIGR02428">
    <property type="entry name" value="pcaJ_scoB_fam"/>
    <property type="match status" value="1"/>
</dbReference>
<name>A0A4V1W1K2_9GAMM</name>
<dbReference type="SUPFAM" id="SSF100950">
    <property type="entry name" value="NagB/RpiA/CoA transferase-like"/>
    <property type="match status" value="1"/>
</dbReference>
<dbReference type="PANTHER" id="PTHR13707:SF57">
    <property type="entry name" value="SUCCINYL-COA:3-KETOACID COENZYME A TRANSFERASE SUBUNIT B-RELATED"/>
    <property type="match status" value="1"/>
</dbReference>
<dbReference type="Gene3D" id="3.40.1080.10">
    <property type="entry name" value="Glutaconate Coenzyme A-transferase"/>
    <property type="match status" value="1"/>
</dbReference>
<proteinExistence type="inferred from homology"/>
<dbReference type="Proteomes" id="UP000593966">
    <property type="component" value="Chromosome"/>
</dbReference>
<dbReference type="FunFam" id="3.40.1080.10:FF:000001">
    <property type="entry name" value="Succinyl-coa:3-ketoacid-coenzyme a transferase subunit b"/>
    <property type="match status" value="1"/>
</dbReference>
<dbReference type="AlphaFoldDB" id="A0A4V1W1K2"/>
<gene>
    <name evidence="3" type="ORF">G0028_09735</name>
</gene>
<protein>
    <submittedName>
        <fullName evidence="3">3-oxoacid CoA-transferase subunit B</fullName>
    </submittedName>
</protein>
<evidence type="ECO:0000313" key="3">
    <source>
        <dbReference type="EMBL" id="QOW46153.1"/>
    </source>
</evidence>